<reference evidence="2" key="2">
    <citation type="journal article" date="2015" name="Fish Shellfish Immunol.">
        <title>Early steps in the European eel (Anguilla anguilla)-Vibrio vulnificus interaction in the gills: Role of the RtxA13 toxin.</title>
        <authorList>
            <person name="Callol A."/>
            <person name="Pajuelo D."/>
            <person name="Ebbesson L."/>
            <person name="Teles M."/>
            <person name="MacKenzie S."/>
            <person name="Amaro C."/>
        </authorList>
    </citation>
    <scope>NUCLEOTIDE SEQUENCE</scope>
</reference>
<evidence type="ECO:0000256" key="1">
    <source>
        <dbReference type="SAM" id="Phobius"/>
    </source>
</evidence>
<organism evidence="2">
    <name type="scientific">Anguilla anguilla</name>
    <name type="common">European freshwater eel</name>
    <name type="synonym">Muraena anguilla</name>
    <dbReference type="NCBI Taxonomy" id="7936"/>
    <lineage>
        <taxon>Eukaryota</taxon>
        <taxon>Metazoa</taxon>
        <taxon>Chordata</taxon>
        <taxon>Craniata</taxon>
        <taxon>Vertebrata</taxon>
        <taxon>Euteleostomi</taxon>
        <taxon>Actinopterygii</taxon>
        <taxon>Neopterygii</taxon>
        <taxon>Teleostei</taxon>
        <taxon>Anguilliformes</taxon>
        <taxon>Anguillidae</taxon>
        <taxon>Anguilla</taxon>
    </lineage>
</organism>
<sequence length="95" mass="10780">MCVVLKCMLVQRIRLSPFKNNNRDLWSNRVFASPRMPCFSELASLCELMFPGFVCFLFSLPMSILATVAFDTWDVSFSSLIVLSKVHNISLISVV</sequence>
<keyword evidence="1" id="KW-1133">Transmembrane helix</keyword>
<name>A0A0E9RRE9_ANGAN</name>
<dbReference type="EMBL" id="GBXM01077684">
    <property type="protein sequence ID" value="JAH30893.1"/>
    <property type="molecule type" value="Transcribed_RNA"/>
</dbReference>
<reference evidence="2" key="1">
    <citation type="submission" date="2014-11" db="EMBL/GenBank/DDBJ databases">
        <authorList>
            <person name="Amaro Gonzalez C."/>
        </authorList>
    </citation>
    <scope>NUCLEOTIDE SEQUENCE</scope>
</reference>
<keyword evidence="1" id="KW-0812">Transmembrane</keyword>
<evidence type="ECO:0000313" key="2">
    <source>
        <dbReference type="EMBL" id="JAH30893.1"/>
    </source>
</evidence>
<feature type="transmembrane region" description="Helical" evidence="1">
    <location>
        <begin position="49"/>
        <end position="70"/>
    </location>
</feature>
<keyword evidence="1" id="KW-0472">Membrane</keyword>
<dbReference type="AlphaFoldDB" id="A0A0E9RRE9"/>
<accession>A0A0E9RRE9</accession>
<protein>
    <submittedName>
        <fullName evidence="2">Uncharacterized protein</fullName>
    </submittedName>
</protein>
<proteinExistence type="predicted"/>